<gene>
    <name evidence="3" type="ORF">FAA97_05940</name>
</gene>
<dbReference type="InterPro" id="IPR045179">
    <property type="entry name" value="YgfZ/GcvT"/>
</dbReference>
<name>A0A4S8P9G1_9HYPH</name>
<dbReference type="GO" id="GO:0016226">
    <property type="term" value="P:iron-sulfur cluster assembly"/>
    <property type="evidence" value="ECO:0007669"/>
    <property type="project" value="TreeGrafter"/>
</dbReference>
<dbReference type="RefSeq" id="WP_136597557.1">
    <property type="nucleotide sequence ID" value="NZ_STGV01000001.1"/>
</dbReference>
<evidence type="ECO:0000313" key="3">
    <source>
        <dbReference type="EMBL" id="THV25722.1"/>
    </source>
</evidence>
<dbReference type="InterPro" id="IPR027266">
    <property type="entry name" value="TrmE/GcvT-like"/>
</dbReference>
<comment type="caution">
    <text evidence="3">The sequence shown here is derived from an EMBL/GenBank/DDBJ whole genome shotgun (WGS) entry which is preliminary data.</text>
</comment>
<dbReference type="Gene3D" id="3.30.1360.120">
    <property type="entry name" value="Probable tRNA modification gtpase trme, domain 1"/>
    <property type="match status" value="2"/>
</dbReference>
<dbReference type="NCBIfam" id="TIGR03317">
    <property type="entry name" value="ygfZ_signature"/>
    <property type="match status" value="1"/>
</dbReference>
<reference evidence="3 4" key="1">
    <citation type="submission" date="2019-04" db="EMBL/GenBank/DDBJ databases">
        <title>Genome sequence of strain shin9-1.</title>
        <authorList>
            <person name="Gao J."/>
            <person name="Sun J."/>
        </authorList>
    </citation>
    <scope>NUCLEOTIDE SEQUENCE [LARGE SCALE GENOMIC DNA]</scope>
    <source>
        <strain evidence="4">shin9-1</strain>
    </source>
</reference>
<organism evidence="3 4">
    <name type="scientific">Peteryoungia ipomoeae</name>
    <dbReference type="NCBI Taxonomy" id="1210932"/>
    <lineage>
        <taxon>Bacteria</taxon>
        <taxon>Pseudomonadati</taxon>
        <taxon>Pseudomonadota</taxon>
        <taxon>Alphaproteobacteria</taxon>
        <taxon>Hyphomicrobiales</taxon>
        <taxon>Rhizobiaceae</taxon>
        <taxon>Peteryoungia</taxon>
    </lineage>
</organism>
<dbReference type="InterPro" id="IPR057460">
    <property type="entry name" value="CAF17_C"/>
</dbReference>
<keyword evidence="4" id="KW-1185">Reference proteome</keyword>
<sequence length="278" mass="29591">MPIATLPDRALLRIAGADAEHFLQNLITTDLAQVPQGEAWPGALLTPQGKILFDFLVSRDGDGFLLETTVEQLDGLTKRLTMYKLRAAVSLEALPVAGVTVSWDEATAEGLVDHRFQVAGTTVRRFPGTRSEAGDVDAYHALRTGAGIAESGTDYALQDAFPHDVLFDRMGGVSFRKGCYVGQEVVSRMQHRSTARRRVVLVTADQPLPASGTAVTIEGKSIGTLGTVCGKQGLAIARIDKAGEAMASGLPIMAENVIVTLALPEWSGITFPTSAEES</sequence>
<dbReference type="AlphaFoldDB" id="A0A4S8P9G1"/>
<feature type="domain" description="CAF17 C-terminal" evidence="2">
    <location>
        <begin position="196"/>
        <end position="267"/>
    </location>
</feature>
<dbReference type="Proteomes" id="UP000308828">
    <property type="component" value="Unassembled WGS sequence"/>
</dbReference>
<keyword evidence="1" id="KW-0809">Transit peptide</keyword>
<accession>A0A4S8P9G1</accession>
<dbReference type="PANTHER" id="PTHR22602:SF0">
    <property type="entry name" value="TRANSFERASE CAF17, MITOCHONDRIAL-RELATED"/>
    <property type="match status" value="1"/>
</dbReference>
<evidence type="ECO:0000259" key="2">
    <source>
        <dbReference type="Pfam" id="PF25455"/>
    </source>
</evidence>
<protein>
    <submittedName>
        <fullName evidence="3">Folate-binding protein YgfZ</fullName>
    </submittedName>
</protein>
<dbReference type="EMBL" id="STGV01000001">
    <property type="protein sequence ID" value="THV25722.1"/>
    <property type="molecule type" value="Genomic_DNA"/>
</dbReference>
<dbReference type="PIRSF" id="PIRSF006487">
    <property type="entry name" value="GcvT"/>
    <property type="match status" value="1"/>
</dbReference>
<dbReference type="InterPro" id="IPR017703">
    <property type="entry name" value="YgfZ/GCV_T_CS"/>
</dbReference>
<dbReference type="PANTHER" id="PTHR22602">
    <property type="entry name" value="TRANSFERASE CAF17, MITOCHONDRIAL-RELATED"/>
    <property type="match status" value="1"/>
</dbReference>
<dbReference type="Pfam" id="PF25455">
    <property type="entry name" value="Beta-barrel_CAF17_C"/>
    <property type="match status" value="1"/>
</dbReference>
<proteinExistence type="predicted"/>
<dbReference type="SUPFAM" id="SSF103025">
    <property type="entry name" value="Folate-binding domain"/>
    <property type="match status" value="1"/>
</dbReference>
<dbReference type="OrthoDB" id="9796287at2"/>
<evidence type="ECO:0000313" key="4">
    <source>
        <dbReference type="Proteomes" id="UP000308828"/>
    </source>
</evidence>
<evidence type="ECO:0000256" key="1">
    <source>
        <dbReference type="ARBA" id="ARBA00022946"/>
    </source>
</evidence>